<dbReference type="Proteomes" id="UP000235036">
    <property type="component" value="Unassembled WGS sequence"/>
</dbReference>
<organism evidence="2 3">
    <name type="scientific">Fischerella muscicola CCMEE 5323</name>
    <dbReference type="NCBI Taxonomy" id="2019572"/>
    <lineage>
        <taxon>Bacteria</taxon>
        <taxon>Bacillati</taxon>
        <taxon>Cyanobacteriota</taxon>
        <taxon>Cyanophyceae</taxon>
        <taxon>Nostocales</taxon>
        <taxon>Hapalosiphonaceae</taxon>
        <taxon>Fischerella</taxon>
    </lineage>
</organism>
<evidence type="ECO:0000313" key="3">
    <source>
        <dbReference type="Proteomes" id="UP000235036"/>
    </source>
</evidence>
<sequence>MLTTSITNFIKPSSNSLTAIKKILLSVTLSLTCLNPGVALAQYNYQIQQLLQLRENYKIQAENLEAEMGFYMPANPKASAAVLVSGVGIAAILEQNLDPTTKVFLIGLGTVGTNYCLNRDNFQHCAKVAANLTSYAVQLNNYNKQINYITQRINSLRR</sequence>
<keyword evidence="3" id="KW-1185">Reference proteome</keyword>
<keyword evidence="1" id="KW-0175">Coiled coil</keyword>
<dbReference type="AlphaFoldDB" id="A0A2N6K6X6"/>
<name>A0A2N6K6X6_FISMU</name>
<evidence type="ECO:0000256" key="1">
    <source>
        <dbReference type="SAM" id="Coils"/>
    </source>
</evidence>
<reference evidence="2 3" key="1">
    <citation type="submission" date="2017-08" db="EMBL/GenBank/DDBJ databases">
        <title>Genomes of Fischerella (Mastigocladus) sp. strains.</title>
        <authorList>
            <person name="Miller S.R."/>
        </authorList>
    </citation>
    <scope>NUCLEOTIDE SEQUENCE [LARGE SCALE GENOMIC DNA]</scope>
    <source>
        <strain evidence="2 3">CCMEE 5323</strain>
    </source>
</reference>
<comment type="caution">
    <text evidence="2">The sequence shown here is derived from an EMBL/GenBank/DDBJ whole genome shotgun (WGS) entry which is preliminary data.</text>
</comment>
<proteinExistence type="predicted"/>
<evidence type="ECO:0000313" key="2">
    <source>
        <dbReference type="EMBL" id="PLZ92868.1"/>
    </source>
</evidence>
<dbReference type="EMBL" id="NRQW01000095">
    <property type="protein sequence ID" value="PLZ92868.1"/>
    <property type="molecule type" value="Genomic_DNA"/>
</dbReference>
<accession>A0A2N6K6X6</accession>
<feature type="coiled-coil region" evidence="1">
    <location>
        <begin position="40"/>
        <end position="67"/>
    </location>
</feature>
<gene>
    <name evidence="2" type="ORF">CEN44_04800</name>
</gene>
<protein>
    <submittedName>
        <fullName evidence="2">Uncharacterized protein</fullName>
    </submittedName>
</protein>